<proteinExistence type="predicted"/>
<protein>
    <submittedName>
        <fullName evidence="1">Uncharacterized protein</fullName>
    </submittedName>
</protein>
<dbReference type="Proteomes" id="UP000306420">
    <property type="component" value="Unassembled WGS sequence"/>
</dbReference>
<comment type="caution">
    <text evidence="1">The sequence shown here is derived from an EMBL/GenBank/DDBJ whole genome shotgun (WGS) entry which is preliminary data.</text>
</comment>
<organism evidence="1 2">
    <name type="scientific">Ruoffia tabacinasalis</name>
    <dbReference type="NCBI Taxonomy" id="87458"/>
    <lineage>
        <taxon>Bacteria</taxon>
        <taxon>Bacillati</taxon>
        <taxon>Bacillota</taxon>
        <taxon>Bacilli</taxon>
        <taxon>Lactobacillales</taxon>
        <taxon>Aerococcaceae</taxon>
        <taxon>Ruoffia</taxon>
    </lineage>
</organism>
<dbReference type="OrthoDB" id="9805013at2"/>
<evidence type="ECO:0000313" key="1">
    <source>
        <dbReference type="EMBL" id="TLQ49477.1"/>
    </source>
</evidence>
<dbReference type="RefSeq" id="WP_138403399.1">
    <property type="nucleotide sequence ID" value="NZ_VBSP01000001.1"/>
</dbReference>
<reference evidence="1 2" key="1">
    <citation type="submission" date="2019-05" db="EMBL/GenBank/DDBJ databases">
        <title>The metagenome of a microbial culture collection derived from dairy environment covers the genomic content of the human microbiome.</title>
        <authorList>
            <person name="Roder T."/>
            <person name="Wuthrich D."/>
            <person name="Sattari Z."/>
            <person name="Von Ah U."/>
            <person name="Bar C."/>
            <person name="Ronchi F."/>
            <person name="Macpherson A.J."/>
            <person name="Ganal-Vonarburg S.C."/>
            <person name="Bruggmann R."/>
            <person name="Vergeres G."/>
        </authorList>
    </citation>
    <scope>NUCLEOTIDE SEQUENCE [LARGE SCALE GENOMIC DNA]</scope>
    <source>
        <strain evidence="1 2">FAM 24227</strain>
    </source>
</reference>
<dbReference type="AlphaFoldDB" id="A0A5R9EPC7"/>
<evidence type="ECO:0000313" key="2">
    <source>
        <dbReference type="Proteomes" id="UP000306420"/>
    </source>
</evidence>
<sequence>MSNDRNLLIIQSSGSIYTNNVRYSPLEFSYYYLKEMLENVMGFHETYIARAQGTTIQPIDEQQILSDAVNDLENVFPKFCNDL</sequence>
<dbReference type="InterPro" id="IPR029039">
    <property type="entry name" value="Flavoprotein-like_sf"/>
</dbReference>
<accession>A0A5R9EPC7</accession>
<dbReference type="EMBL" id="VBSP01000001">
    <property type="protein sequence ID" value="TLQ49477.1"/>
    <property type="molecule type" value="Genomic_DNA"/>
</dbReference>
<gene>
    <name evidence="1" type="ORF">FEZ33_00370</name>
</gene>
<dbReference type="Gene3D" id="3.40.50.360">
    <property type="match status" value="1"/>
</dbReference>
<name>A0A5R9EPC7_9LACT</name>